<dbReference type="AlphaFoldDB" id="D4BCF1"/>
<protein>
    <submittedName>
        <fullName evidence="1">Uncharacterized protein</fullName>
    </submittedName>
</protein>
<dbReference type="HOGENOM" id="CLU_3097138_0_0_6"/>
<organism evidence="1 2">
    <name type="scientific">Citrobacter youngae ATCC 29220</name>
    <dbReference type="NCBI Taxonomy" id="500640"/>
    <lineage>
        <taxon>Bacteria</taxon>
        <taxon>Pseudomonadati</taxon>
        <taxon>Pseudomonadota</taxon>
        <taxon>Gammaproteobacteria</taxon>
        <taxon>Enterobacterales</taxon>
        <taxon>Enterobacteriaceae</taxon>
        <taxon>Citrobacter</taxon>
        <taxon>Citrobacter freundii complex</taxon>
    </lineage>
</organism>
<name>D4BCF1_9ENTR</name>
<evidence type="ECO:0000313" key="2">
    <source>
        <dbReference type="Proteomes" id="UP000003880"/>
    </source>
</evidence>
<evidence type="ECO:0000313" key="1">
    <source>
        <dbReference type="EMBL" id="EFE08287.1"/>
    </source>
</evidence>
<sequence length="51" mass="6147">MLDKENAAKLGRAQGVWGTKKKKLNDDYRMMKKDYVMNVFIDESTILWRFY</sequence>
<dbReference type="EMBL" id="ABWL02000008">
    <property type="protein sequence ID" value="EFE08287.1"/>
    <property type="molecule type" value="Genomic_DNA"/>
</dbReference>
<gene>
    <name evidence="1" type="ORF">CIT292_08157</name>
</gene>
<comment type="caution">
    <text evidence="1">The sequence shown here is derived from an EMBL/GenBank/DDBJ whole genome shotgun (WGS) entry which is preliminary data.</text>
</comment>
<accession>D4BCF1</accession>
<dbReference type="Proteomes" id="UP000003880">
    <property type="component" value="Unassembled WGS sequence"/>
</dbReference>
<reference evidence="1 2" key="1">
    <citation type="submission" date="2010-02" db="EMBL/GenBank/DDBJ databases">
        <authorList>
            <person name="Weinstock G."/>
            <person name="Sodergren E."/>
            <person name="Clifton S."/>
            <person name="Fulton L."/>
            <person name="Fulton B."/>
            <person name="Courtney L."/>
            <person name="Fronick C."/>
            <person name="Harrison M."/>
            <person name="Strong C."/>
            <person name="Farmer C."/>
            <person name="Delahaunty K."/>
            <person name="Markovic C."/>
            <person name="Hall O."/>
            <person name="Minx P."/>
            <person name="Tomlinson C."/>
            <person name="Mitreva M."/>
            <person name="Nelson J."/>
            <person name="Hou S."/>
            <person name="Wollam A."/>
            <person name="Pepin K.H."/>
            <person name="Johnson M."/>
            <person name="Bhonagiri V."/>
            <person name="Zhang X."/>
            <person name="Suruliraj S."/>
            <person name="Warren W."/>
            <person name="Chinwalla A."/>
            <person name="Mardis E.R."/>
            <person name="Wilson R.K."/>
        </authorList>
    </citation>
    <scope>NUCLEOTIDE SEQUENCE [LARGE SCALE GENOMIC DNA]</scope>
    <source>
        <strain evidence="1 2">ATCC 29220</strain>
    </source>
</reference>
<proteinExistence type="predicted"/>